<dbReference type="Proteomes" id="UP000215902">
    <property type="component" value="Unassembled WGS sequence"/>
</dbReference>
<evidence type="ECO:0000313" key="3">
    <source>
        <dbReference type="Proteomes" id="UP000215902"/>
    </source>
</evidence>
<comment type="caution">
    <text evidence="2">The sequence shown here is derived from an EMBL/GenBank/DDBJ whole genome shotgun (WGS) entry which is preliminary data.</text>
</comment>
<dbReference type="EMBL" id="NIVC01001177">
    <property type="protein sequence ID" value="PAA71269.1"/>
    <property type="molecule type" value="Genomic_DNA"/>
</dbReference>
<protein>
    <submittedName>
        <fullName evidence="2">Uncharacterized protein</fullName>
    </submittedName>
</protein>
<reference evidence="2 3" key="1">
    <citation type="submission" date="2017-06" db="EMBL/GenBank/DDBJ databases">
        <title>A platform for efficient transgenesis in Macrostomum lignano, a flatworm model organism for stem cell research.</title>
        <authorList>
            <person name="Berezikov E."/>
        </authorList>
    </citation>
    <scope>NUCLEOTIDE SEQUENCE [LARGE SCALE GENOMIC DNA]</scope>
    <source>
        <strain evidence="2">DV1</strain>
        <tissue evidence="2">Whole organism</tissue>
    </source>
</reference>
<dbReference type="InterPro" id="IPR028006">
    <property type="entry name" value="CEP15-like"/>
</dbReference>
<accession>A0A267FDW3</accession>
<dbReference type="PANTHER" id="PTHR14286">
    <property type="entry name" value="GENE, 49355-RELATED"/>
    <property type="match status" value="1"/>
</dbReference>
<feature type="region of interest" description="Disordered" evidence="1">
    <location>
        <begin position="178"/>
        <end position="266"/>
    </location>
</feature>
<gene>
    <name evidence="2" type="ORF">BOX15_Mlig012448g1</name>
</gene>
<organism evidence="2 3">
    <name type="scientific">Macrostomum lignano</name>
    <dbReference type="NCBI Taxonomy" id="282301"/>
    <lineage>
        <taxon>Eukaryota</taxon>
        <taxon>Metazoa</taxon>
        <taxon>Spiralia</taxon>
        <taxon>Lophotrochozoa</taxon>
        <taxon>Platyhelminthes</taxon>
        <taxon>Rhabditophora</taxon>
        <taxon>Macrostomorpha</taxon>
        <taxon>Macrostomida</taxon>
        <taxon>Macrostomidae</taxon>
        <taxon>Macrostomum</taxon>
    </lineage>
</organism>
<feature type="compositionally biased region" description="Low complexity" evidence="1">
    <location>
        <begin position="246"/>
        <end position="255"/>
    </location>
</feature>
<evidence type="ECO:0000256" key="1">
    <source>
        <dbReference type="SAM" id="MobiDB-lite"/>
    </source>
</evidence>
<feature type="compositionally biased region" description="Basic and acidic residues" evidence="1">
    <location>
        <begin position="257"/>
        <end position="266"/>
    </location>
</feature>
<dbReference type="OrthoDB" id="9871079at2759"/>
<dbReference type="Pfam" id="PF15134">
    <property type="entry name" value="CEP15-like"/>
    <property type="match status" value="1"/>
</dbReference>
<keyword evidence="3" id="KW-1185">Reference proteome</keyword>
<feature type="compositionally biased region" description="Low complexity" evidence="1">
    <location>
        <begin position="200"/>
        <end position="218"/>
    </location>
</feature>
<dbReference type="AlphaFoldDB" id="A0A267FDW3"/>
<dbReference type="PANTHER" id="PTHR14286:SF2">
    <property type="entry name" value="CENTROSOMAL PROTEIN 15 KDA"/>
    <property type="match status" value="1"/>
</dbReference>
<evidence type="ECO:0000313" key="2">
    <source>
        <dbReference type="EMBL" id="PAA71269.1"/>
    </source>
</evidence>
<name>A0A267FDW3_9PLAT</name>
<sequence length="266" mass="29713">MTTNITDNAWRQSEDYFSRVEIQLQQRHEEILARRSALMSGREAFYDTKTGFPEVFIGSDAQARRRNEEIFDSLKSIRQDLQQTSTEGDETLKRLRTAYLQSVQNSMPQWIDQLREFKLRQIQKIGEDRWNADEDYQAIDAIILYRPTNPIPRLTTGSSGAAAAAASAVEPAAHYDDEVGVQQRRQRPQQQLAVSVPDLSASHRSAASTTSAPTPAARQGGGGGGEVARGPRRLGNFLSNSWSNLRARMSSSRSSGGRRDRQQGQS</sequence>
<proteinExistence type="predicted"/>